<proteinExistence type="predicted"/>
<feature type="compositionally biased region" description="Basic and acidic residues" evidence="2">
    <location>
        <begin position="50"/>
        <end position="63"/>
    </location>
</feature>
<evidence type="ECO:0000256" key="2">
    <source>
        <dbReference type="SAM" id="MobiDB-lite"/>
    </source>
</evidence>
<dbReference type="EMBL" id="KN823085">
    <property type="protein sequence ID" value="KIO23395.1"/>
    <property type="molecule type" value="Genomic_DNA"/>
</dbReference>
<evidence type="ECO:0000313" key="3">
    <source>
        <dbReference type="EMBL" id="KIO23395.1"/>
    </source>
</evidence>
<feature type="compositionally biased region" description="Polar residues" evidence="2">
    <location>
        <begin position="65"/>
        <end position="82"/>
    </location>
</feature>
<feature type="compositionally biased region" description="Low complexity" evidence="2">
    <location>
        <begin position="100"/>
        <end position="115"/>
    </location>
</feature>
<dbReference type="OrthoDB" id="3307478at2759"/>
<name>A0A0C3Q3R1_9AGAM</name>
<dbReference type="HOGENOM" id="CLU_059231_0_0_1"/>
<dbReference type="Proteomes" id="UP000054248">
    <property type="component" value="Unassembled WGS sequence"/>
</dbReference>
<feature type="region of interest" description="Disordered" evidence="2">
    <location>
        <begin position="50"/>
        <end position="142"/>
    </location>
</feature>
<evidence type="ECO:0000256" key="1">
    <source>
        <dbReference type="SAM" id="Coils"/>
    </source>
</evidence>
<sequence length="288" mass="32437">MFGKTLFTRPARDLATTSTSQFRPGPSGRPLLKRSLTFLHKVQDLKHFFHRSRSQEETEDARLQENASAKPSFQGLSHSSENFLDMAKDDPRPQVPHPGSPTLTPSPTDLSTFLPVQAEVEGSATSTPAPTFSATTSPQSISTTPISIVLSSPHSFEPHPDLLALNQRIAVLEVIAKQIEQEHADYVKEAREMDATLTSIEKEVDSAIEVIKSVNRKTALEAEESMKLETMWRDELRAISKAEGDLFWAKHNYEKGQKNYANLQARFENLQQERERQRIEMHDGFRPS</sequence>
<keyword evidence="1" id="KW-0175">Coiled coil</keyword>
<organism evidence="3 4">
    <name type="scientific">Tulasnella calospora MUT 4182</name>
    <dbReference type="NCBI Taxonomy" id="1051891"/>
    <lineage>
        <taxon>Eukaryota</taxon>
        <taxon>Fungi</taxon>
        <taxon>Dikarya</taxon>
        <taxon>Basidiomycota</taxon>
        <taxon>Agaricomycotina</taxon>
        <taxon>Agaricomycetes</taxon>
        <taxon>Cantharellales</taxon>
        <taxon>Tulasnellaceae</taxon>
        <taxon>Tulasnella</taxon>
    </lineage>
</organism>
<gene>
    <name evidence="3" type="ORF">M407DRAFT_27090</name>
</gene>
<reference evidence="4" key="2">
    <citation type="submission" date="2015-01" db="EMBL/GenBank/DDBJ databases">
        <title>Evolutionary Origins and Diversification of the Mycorrhizal Mutualists.</title>
        <authorList>
            <consortium name="DOE Joint Genome Institute"/>
            <consortium name="Mycorrhizal Genomics Consortium"/>
            <person name="Kohler A."/>
            <person name="Kuo A."/>
            <person name="Nagy L.G."/>
            <person name="Floudas D."/>
            <person name="Copeland A."/>
            <person name="Barry K.W."/>
            <person name="Cichocki N."/>
            <person name="Veneault-Fourrey C."/>
            <person name="LaButti K."/>
            <person name="Lindquist E.A."/>
            <person name="Lipzen A."/>
            <person name="Lundell T."/>
            <person name="Morin E."/>
            <person name="Murat C."/>
            <person name="Riley R."/>
            <person name="Ohm R."/>
            <person name="Sun H."/>
            <person name="Tunlid A."/>
            <person name="Henrissat B."/>
            <person name="Grigoriev I.V."/>
            <person name="Hibbett D.S."/>
            <person name="Martin F."/>
        </authorList>
    </citation>
    <scope>NUCLEOTIDE SEQUENCE [LARGE SCALE GENOMIC DNA]</scope>
    <source>
        <strain evidence="4">MUT 4182</strain>
    </source>
</reference>
<feature type="coiled-coil region" evidence="1">
    <location>
        <begin position="253"/>
        <end position="280"/>
    </location>
</feature>
<keyword evidence="4" id="KW-1185">Reference proteome</keyword>
<feature type="region of interest" description="Disordered" evidence="2">
    <location>
        <begin position="1"/>
        <end position="30"/>
    </location>
</feature>
<protein>
    <submittedName>
        <fullName evidence="3">Uncharacterized protein</fullName>
    </submittedName>
</protein>
<feature type="coiled-coil region" evidence="1">
    <location>
        <begin position="162"/>
        <end position="217"/>
    </location>
</feature>
<feature type="compositionally biased region" description="Low complexity" evidence="2">
    <location>
        <begin position="123"/>
        <end position="142"/>
    </location>
</feature>
<reference evidence="3 4" key="1">
    <citation type="submission" date="2014-04" db="EMBL/GenBank/DDBJ databases">
        <authorList>
            <consortium name="DOE Joint Genome Institute"/>
            <person name="Kuo A."/>
            <person name="Girlanda M."/>
            <person name="Perotto S."/>
            <person name="Kohler A."/>
            <person name="Nagy L.G."/>
            <person name="Floudas D."/>
            <person name="Copeland A."/>
            <person name="Barry K.W."/>
            <person name="Cichocki N."/>
            <person name="Veneault-Fourrey C."/>
            <person name="LaButti K."/>
            <person name="Lindquist E.A."/>
            <person name="Lipzen A."/>
            <person name="Lundell T."/>
            <person name="Morin E."/>
            <person name="Murat C."/>
            <person name="Sun H."/>
            <person name="Tunlid A."/>
            <person name="Henrissat B."/>
            <person name="Grigoriev I.V."/>
            <person name="Hibbett D.S."/>
            <person name="Martin F."/>
            <person name="Nordberg H.P."/>
            <person name="Cantor M.N."/>
            <person name="Hua S.X."/>
        </authorList>
    </citation>
    <scope>NUCLEOTIDE SEQUENCE [LARGE SCALE GENOMIC DNA]</scope>
    <source>
        <strain evidence="3 4">MUT 4182</strain>
    </source>
</reference>
<accession>A0A0C3Q3R1</accession>
<evidence type="ECO:0000313" key="4">
    <source>
        <dbReference type="Proteomes" id="UP000054248"/>
    </source>
</evidence>
<dbReference type="AlphaFoldDB" id="A0A0C3Q3R1"/>